<dbReference type="Proteomes" id="UP000265520">
    <property type="component" value="Unassembled WGS sequence"/>
</dbReference>
<proteinExistence type="predicted"/>
<evidence type="ECO:0000256" key="1">
    <source>
        <dbReference type="SAM" id="MobiDB-lite"/>
    </source>
</evidence>
<keyword evidence="3" id="KW-1185">Reference proteome</keyword>
<evidence type="ECO:0000313" key="2">
    <source>
        <dbReference type="EMBL" id="MCI53853.1"/>
    </source>
</evidence>
<feature type="region of interest" description="Disordered" evidence="1">
    <location>
        <begin position="38"/>
        <end position="57"/>
    </location>
</feature>
<evidence type="ECO:0000313" key="3">
    <source>
        <dbReference type="Proteomes" id="UP000265520"/>
    </source>
</evidence>
<protein>
    <submittedName>
        <fullName evidence="2">Uncharacterized protein</fullName>
    </submittedName>
</protein>
<name>A0A392SYE7_9FABA</name>
<sequence length="89" mass="9864">MTKSPWIQTPGEQALLKEEVRSQKIQVVRLSVTIAPPYPTQPSTTLPHRGPPPEPPDLATAMGWIFTKSPRLEVGNVRISTEFLGAYQV</sequence>
<feature type="non-terminal residue" evidence="2">
    <location>
        <position position="89"/>
    </location>
</feature>
<dbReference type="AlphaFoldDB" id="A0A392SYE7"/>
<organism evidence="2 3">
    <name type="scientific">Trifolium medium</name>
    <dbReference type="NCBI Taxonomy" id="97028"/>
    <lineage>
        <taxon>Eukaryota</taxon>
        <taxon>Viridiplantae</taxon>
        <taxon>Streptophyta</taxon>
        <taxon>Embryophyta</taxon>
        <taxon>Tracheophyta</taxon>
        <taxon>Spermatophyta</taxon>
        <taxon>Magnoliopsida</taxon>
        <taxon>eudicotyledons</taxon>
        <taxon>Gunneridae</taxon>
        <taxon>Pentapetalae</taxon>
        <taxon>rosids</taxon>
        <taxon>fabids</taxon>
        <taxon>Fabales</taxon>
        <taxon>Fabaceae</taxon>
        <taxon>Papilionoideae</taxon>
        <taxon>50 kb inversion clade</taxon>
        <taxon>NPAAA clade</taxon>
        <taxon>Hologalegina</taxon>
        <taxon>IRL clade</taxon>
        <taxon>Trifolieae</taxon>
        <taxon>Trifolium</taxon>
    </lineage>
</organism>
<comment type="caution">
    <text evidence="2">The sequence shown here is derived from an EMBL/GenBank/DDBJ whole genome shotgun (WGS) entry which is preliminary data.</text>
</comment>
<dbReference type="EMBL" id="LXQA010469923">
    <property type="protein sequence ID" value="MCI53853.1"/>
    <property type="molecule type" value="Genomic_DNA"/>
</dbReference>
<reference evidence="2 3" key="1">
    <citation type="journal article" date="2018" name="Front. Plant Sci.">
        <title>Red Clover (Trifolium pratense) and Zigzag Clover (T. medium) - A Picture of Genomic Similarities and Differences.</title>
        <authorList>
            <person name="Dluhosova J."/>
            <person name="Istvanek J."/>
            <person name="Nedelnik J."/>
            <person name="Repkova J."/>
        </authorList>
    </citation>
    <scope>NUCLEOTIDE SEQUENCE [LARGE SCALE GENOMIC DNA]</scope>
    <source>
        <strain evidence="3">cv. 10/8</strain>
        <tissue evidence="2">Leaf</tissue>
    </source>
</reference>
<accession>A0A392SYE7</accession>